<protein>
    <submittedName>
        <fullName evidence="13">TonB-dependent receptor</fullName>
    </submittedName>
</protein>
<evidence type="ECO:0000256" key="8">
    <source>
        <dbReference type="PROSITE-ProRule" id="PRU01360"/>
    </source>
</evidence>
<evidence type="ECO:0000256" key="7">
    <source>
        <dbReference type="ARBA" id="ARBA00023237"/>
    </source>
</evidence>
<evidence type="ECO:0000259" key="12">
    <source>
        <dbReference type="Pfam" id="PF07715"/>
    </source>
</evidence>
<feature type="domain" description="TonB-dependent receptor plug" evidence="12">
    <location>
        <begin position="45"/>
        <end position="154"/>
    </location>
</feature>
<dbReference type="GO" id="GO:0015344">
    <property type="term" value="F:siderophore uptake transmembrane transporter activity"/>
    <property type="evidence" value="ECO:0007669"/>
    <property type="project" value="TreeGrafter"/>
</dbReference>
<dbReference type="HOGENOM" id="CLU_008287_13_0_6"/>
<keyword evidence="5 9" id="KW-0798">TonB box</keyword>
<keyword evidence="10" id="KW-0732">Signal</keyword>
<evidence type="ECO:0000313" key="14">
    <source>
        <dbReference type="Proteomes" id="UP000008632"/>
    </source>
</evidence>
<dbReference type="InterPro" id="IPR039426">
    <property type="entry name" value="TonB-dep_rcpt-like"/>
</dbReference>
<dbReference type="PANTHER" id="PTHR30069:SF28">
    <property type="entry name" value="TONB-DEPENDENT RECEPTOR YNCD-RELATED"/>
    <property type="match status" value="1"/>
</dbReference>
<feature type="chain" id="PRO_5003212089" evidence="10">
    <location>
        <begin position="22"/>
        <end position="694"/>
    </location>
</feature>
<evidence type="ECO:0000256" key="1">
    <source>
        <dbReference type="ARBA" id="ARBA00004571"/>
    </source>
</evidence>
<dbReference type="InterPro" id="IPR036942">
    <property type="entry name" value="Beta-barrel_TonB_sf"/>
</dbReference>
<dbReference type="eggNOG" id="COG4772">
    <property type="taxonomic scope" value="Bacteria"/>
</dbReference>
<dbReference type="CDD" id="cd01347">
    <property type="entry name" value="ligand_gated_channel"/>
    <property type="match status" value="1"/>
</dbReference>
<dbReference type="EMBL" id="CP002446">
    <property type="protein sequence ID" value="ADV25903.1"/>
    <property type="molecule type" value="Genomic_DNA"/>
</dbReference>
<keyword evidence="7 8" id="KW-0998">Cell outer membrane</keyword>
<dbReference type="RefSeq" id="WP_013533733.1">
    <property type="nucleotide sequence ID" value="NC_014924.1"/>
</dbReference>
<reference evidence="13 14" key="1">
    <citation type="submission" date="2011-01" db="EMBL/GenBank/DDBJ databases">
        <title>Complete sequence of Pseudoxanthomonas suwonensis 11-1.</title>
        <authorList>
            <consortium name="US DOE Joint Genome Institute"/>
            <person name="Lucas S."/>
            <person name="Copeland A."/>
            <person name="Lapidus A."/>
            <person name="Cheng J.-F."/>
            <person name="Goodwin L."/>
            <person name="Pitluck S."/>
            <person name="Teshima H."/>
            <person name="Detter J.C."/>
            <person name="Han C."/>
            <person name="Tapia R."/>
            <person name="Land M."/>
            <person name="Hauser L."/>
            <person name="Kyrpides N."/>
            <person name="Ivanova N."/>
            <person name="Ovchinnikova G."/>
            <person name="Siebers A.K."/>
            <person name="Allgaier M."/>
            <person name="Thelen M.P."/>
            <person name="Hugenholtz P."/>
            <person name="Gladden J."/>
            <person name="Woyke T."/>
        </authorList>
    </citation>
    <scope>NUCLEOTIDE SEQUENCE [LARGE SCALE GENOMIC DNA]</scope>
    <source>
        <strain evidence="14">11-1</strain>
    </source>
</reference>
<evidence type="ECO:0000256" key="6">
    <source>
        <dbReference type="ARBA" id="ARBA00023136"/>
    </source>
</evidence>
<dbReference type="Proteomes" id="UP000008632">
    <property type="component" value="Chromosome"/>
</dbReference>
<dbReference type="STRING" id="743721.Psesu_0040"/>
<dbReference type="PROSITE" id="PS52016">
    <property type="entry name" value="TONB_DEPENDENT_REC_3"/>
    <property type="match status" value="1"/>
</dbReference>
<evidence type="ECO:0000313" key="13">
    <source>
        <dbReference type="EMBL" id="ADV25903.1"/>
    </source>
</evidence>
<evidence type="ECO:0000256" key="4">
    <source>
        <dbReference type="ARBA" id="ARBA00022692"/>
    </source>
</evidence>
<keyword evidence="13" id="KW-0675">Receptor</keyword>
<proteinExistence type="inferred from homology"/>
<name>E6WP04_PSEUU</name>
<comment type="similarity">
    <text evidence="8 9">Belongs to the TonB-dependent receptor family.</text>
</comment>
<keyword evidence="3 8" id="KW-1134">Transmembrane beta strand</keyword>
<dbReference type="Pfam" id="PF07715">
    <property type="entry name" value="Plug"/>
    <property type="match status" value="1"/>
</dbReference>
<dbReference type="SUPFAM" id="SSF56935">
    <property type="entry name" value="Porins"/>
    <property type="match status" value="1"/>
</dbReference>
<dbReference type="InterPro" id="IPR000531">
    <property type="entry name" value="Beta-barrel_TonB"/>
</dbReference>
<keyword evidence="6 8" id="KW-0472">Membrane</keyword>
<dbReference type="PANTHER" id="PTHR30069">
    <property type="entry name" value="TONB-DEPENDENT OUTER MEMBRANE RECEPTOR"/>
    <property type="match status" value="1"/>
</dbReference>
<dbReference type="Gene3D" id="2.40.170.20">
    <property type="entry name" value="TonB-dependent receptor, beta-barrel domain"/>
    <property type="match status" value="1"/>
</dbReference>
<dbReference type="InterPro" id="IPR037066">
    <property type="entry name" value="Plug_dom_sf"/>
</dbReference>
<dbReference type="GO" id="GO:0044718">
    <property type="term" value="P:siderophore transmembrane transport"/>
    <property type="evidence" value="ECO:0007669"/>
    <property type="project" value="TreeGrafter"/>
</dbReference>
<sequence length="694" mass="74106">MKNALLLAGTAGALVPALAAAAEPASTVELPGVVVTARIESAPAFDLPASLDVVDLQADSARPRTDVSEVLSGIPGLLARDRQNRAQDTQLSIRGFGARSTFGVRGVRLYADGIPATAPDGQGQVSHFALAAGDRIEVMRGPFSALYGNSSGGVVQLWSADGTPEPSLDLRATAGRHGHLAGSARLRGTAAGTGYNLSASVLDSDGYRDHSEARRTWLNARLHRDLDGGGRIELVGNHFDAPDAQDPLGLTRAQMLENPRQATAVAHDYDTRKSVRQDQLGLHWRQPLDGGWNLRASGWAGQREVVQYLAVPPAPQANPLHSGGVIDLDGGYGGADARVAWQDGSGRFELTAGTSVERQRQERRGHENFLVADGVQRLGVRGALRRDELNTVRSFDQYLQAWWRLAPRWALQAGARHSQLRFEADDRYTTAANPDDSGSVRYSAFTPVAGVVFSPSTDLRLYLSAGRGFETPTFNELSYRADGGAGLAFDLQPARSDNLELGMKWRADGGASVEAALFRVDTDDELAVASNSGGRSSFRNVGSARREGAEVSARVPLSPAWSLQLAATWLDARFNDAFGTVAAGSAIPGVARRQGWARLKWQGQAWEAALEGLALGAVPVNDAGTESAPGHGLLHLEAARSWNAGSDGRVRAFARIDNLLDRQYAGSVIVNESNGRYYEPGPGRGLLLGLELRR</sequence>
<evidence type="ECO:0000256" key="3">
    <source>
        <dbReference type="ARBA" id="ARBA00022452"/>
    </source>
</evidence>
<dbReference type="OrthoDB" id="9760620at2"/>
<evidence type="ECO:0000256" key="5">
    <source>
        <dbReference type="ARBA" id="ARBA00023077"/>
    </source>
</evidence>
<gene>
    <name evidence="13" type="ordered locus">Psesu_0040</name>
</gene>
<organism evidence="13 14">
    <name type="scientific">Pseudoxanthomonas suwonensis (strain 11-1)</name>
    <dbReference type="NCBI Taxonomy" id="743721"/>
    <lineage>
        <taxon>Bacteria</taxon>
        <taxon>Pseudomonadati</taxon>
        <taxon>Pseudomonadota</taxon>
        <taxon>Gammaproteobacteria</taxon>
        <taxon>Lysobacterales</taxon>
        <taxon>Lysobacteraceae</taxon>
        <taxon>Pseudoxanthomonas</taxon>
    </lineage>
</organism>
<dbReference type="Gene3D" id="2.170.130.10">
    <property type="entry name" value="TonB-dependent receptor, plug domain"/>
    <property type="match status" value="1"/>
</dbReference>
<dbReference type="Pfam" id="PF00593">
    <property type="entry name" value="TonB_dep_Rec_b-barrel"/>
    <property type="match status" value="1"/>
</dbReference>
<dbReference type="GO" id="GO:0009279">
    <property type="term" value="C:cell outer membrane"/>
    <property type="evidence" value="ECO:0007669"/>
    <property type="project" value="UniProtKB-SubCell"/>
</dbReference>
<feature type="signal peptide" evidence="10">
    <location>
        <begin position="1"/>
        <end position="21"/>
    </location>
</feature>
<keyword evidence="14" id="KW-1185">Reference proteome</keyword>
<comment type="subcellular location">
    <subcellularLocation>
        <location evidence="1 8">Cell outer membrane</location>
        <topology evidence="1 8">Multi-pass membrane protein</topology>
    </subcellularLocation>
</comment>
<accession>E6WP04</accession>
<dbReference type="AlphaFoldDB" id="E6WP04"/>
<evidence type="ECO:0000256" key="10">
    <source>
        <dbReference type="SAM" id="SignalP"/>
    </source>
</evidence>
<evidence type="ECO:0000259" key="11">
    <source>
        <dbReference type="Pfam" id="PF00593"/>
    </source>
</evidence>
<keyword evidence="4 8" id="KW-0812">Transmembrane</keyword>
<feature type="domain" description="TonB-dependent receptor-like beta-barrel" evidence="11">
    <location>
        <begin position="254"/>
        <end position="659"/>
    </location>
</feature>
<dbReference type="KEGG" id="psu:Psesu_0040"/>
<dbReference type="InterPro" id="IPR012910">
    <property type="entry name" value="Plug_dom"/>
</dbReference>
<keyword evidence="2 8" id="KW-0813">Transport</keyword>
<evidence type="ECO:0000256" key="2">
    <source>
        <dbReference type="ARBA" id="ARBA00022448"/>
    </source>
</evidence>
<evidence type="ECO:0000256" key="9">
    <source>
        <dbReference type="RuleBase" id="RU003357"/>
    </source>
</evidence>